<keyword evidence="3" id="KW-1185">Reference proteome</keyword>
<dbReference type="InParanoid" id="B4K4B4"/>
<proteinExistence type="predicted"/>
<organism evidence="3">
    <name type="scientific">Drosophila grimshawi</name>
    <name type="common">Hawaiian fruit fly</name>
    <name type="synonym">Idiomyia grimshawi</name>
    <dbReference type="NCBI Taxonomy" id="7222"/>
    <lineage>
        <taxon>Eukaryota</taxon>
        <taxon>Metazoa</taxon>
        <taxon>Ecdysozoa</taxon>
        <taxon>Arthropoda</taxon>
        <taxon>Hexapoda</taxon>
        <taxon>Insecta</taxon>
        <taxon>Pterygota</taxon>
        <taxon>Neoptera</taxon>
        <taxon>Endopterygota</taxon>
        <taxon>Diptera</taxon>
        <taxon>Brachycera</taxon>
        <taxon>Muscomorpha</taxon>
        <taxon>Ephydroidea</taxon>
        <taxon>Drosophilidae</taxon>
        <taxon>Drosophila</taxon>
        <taxon>Hawaiian Drosophila</taxon>
    </lineage>
</organism>
<evidence type="ECO:0000256" key="1">
    <source>
        <dbReference type="SAM" id="MobiDB-lite"/>
    </source>
</evidence>
<dbReference type="HOGENOM" id="CLU_2657064_0_0_1"/>
<gene>
    <name evidence="2" type="primary">Dgri\GH25275</name>
    <name evidence="2" type="ORF">Dgri_GH25275</name>
</gene>
<protein>
    <submittedName>
        <fullName evidence="2">GH25275</fullName>
    </submittedName>
</protein>
<reference evidence="2 3" key="1">
    <citation type="journal article" date="2007" name="Nature">
        <title>Evolution of genes and genomes on the Drosophila phylogeny.</title>
        <authorList>
            <consortium name="Drosophila 12 Genomes Consortium"/>
            <person name="Clark A.G."/>
            <person name="Eisen M.B."/>
            <person name="Smith D.R."/>
            <person name="Bergman C.M."/>
            <person name="Oliver B."/>
            <person name="Markow T.A."/>
            <person name="Kaufman T.C."/>
            <person name="Kellis M."/>
            <person name="Gelbart W."/>
            <person name="Iyer V.N."/>
            <person name="Pollard D.A."/>
            <person name="Sackton T.B."/>
            <person name="Larracuente A.M."/>
            <person name="Singh N.D."/>
            <person name="Abad J.P."/>
            <person name="Abt D.N."/>
            <person name="Adryan B."/>
            <person name="Aguade M."/>
            <person name="Akashi H."/>
            <person name="Anderson W.W."/>
            <person name="Aquadro C.F."/>
            <person name="Ardell D.H."/>
            <person name="Arguello R."/>
            <person name="Artieri C.G."/>
            <person name="Barbash D.A."/>
            <person name="Barker D."/>
            <person name="Barsanti P."/>
            <person name="Batterham P."/>
            <person name="Batzoglou S."/>
            <person name="Begun D."/>
            <person name="Bhutkar A."/>
            <person name="Blanco E."/>
            <person name="Bosak S.A."/>
            <person name="Bradley R.K."/>
            <person name="Brand A.D."/>
            <person name="Brent M.R."/>
            <person name="Brooks A.N."/>
            <person name="Brown R.H."/>
            <person name="Butlin R.K."/>
            <person name="Caggese C."/>
            <person name="Calvi B.R."/>
            <person name="Bernardo de Carvalho A."/>
            <person name="Caspi A."/>
            <person name="Castrezana S."/>
            <person name="Celniker S.E."/>
            <person name="Chang J.L."/>
            <person name="Chapple C."/>
            <person name="Chatterji S."/>
            <person name="Chinwalla A."/>
            <person name="Civetta A."/>
            <person name="Clifton S.W."/>
            <person name="Comeron J.M."/>
            <person name="Costello J.C."/>
            <person name="Coyne J.A."/>
            <person name="Daub J."/>
            <person name="David R.G."/>
            <person name="Delcher A.L."/>
            <person name="Delehaunty K."/>
            <person name="Do C.B."/>
            <person name="Ebling H."/>
            <person name="Edwards K."/>
            <person name="Eickbush T."/>
            <person name="Evans J.D."/>
            <person name="Filipski A."/>
            <person name="Findeiss S."/>
            <person name="Freyhult E."/>
            <person name="Fulton L."/>
            <person name="Fulton R."/>
            <person name="Garcia A.C."/>
            <person name="Gardiner A."/>
            <person name="Garfield D.A."/>
            <person name="Garvin B.E."/>
            <person name="Gibson G."/>
            <person name="Gilbert D."/>
            <person name="Gnerre S."/>
            <person name="Godfrey J."/>
            <person name="Good R."/>
            <person name="Gotea V."/>
            <person name="Gravely B."/>
            <person name="Greenberg A.J."/>
            <person name="Griffiths-Jones S."/>
            <person name="Gross S."/>
            <person name="Guigo R."/>
            <person name="Gustafson E.A."/>
            <person name="Haerty W."/>
            <person name="Hahn M.W."/>
            <person name="Halligan D.L."/>
            <person name="Halpern A.L."/>
            <person name="Halter G.M."/>
            <person name="Han M.V."/>
            <person name="Heger A."/>
            <person name="Hillier L."/>
            <person name="Hinrichs A.S."/>
            <person name="Holmes I."/>
            <person name="Hoskins R.A."/>
            <person name="Hubisz M.J."/>
            <person name="Hultmark D."/>
            <person name="Huntley M.A."/>
            <person name="Jaffe D.B."/>
            <person name="Jagadeeshan S."/>
            <person name="Jeck W.R."/>
            <person name="Johnson J."/>
            <person name="Jones C.D."/>
            <person name="Jordan W.C."/>
            <person name="Karpen G.H."/>
            <person name="Kataoka E."/>
            <person name="Keightley P.D."/>
            <person name="Kheradpour P."/>
            <person name="Kirkness E.F."/>
            <person name="Koerich L.B."/>
            <person name="Kristiansen K."/>
            <person name="Kudrna D."/>
            <person name="Kulathinal R.J."/>
            <person name="Kumar S."/>
            <person name="Kwok R."/>
            <person name="Lander E."/>
            <person name="Langley C.H."/>
            <person name="Lapoint R."/>
            <person name="Lazzaro B.P."/>
            <person name="Lee S.J."/>
            <person name="Levesque L."/>
            <person name="Li R."/>
            <person name="Lin C.F."/>
            <person name="Lin M.F."/>
            <person name="Lindblad-Toh K."/>
            <person name="Llopart A."/>
            <person name="Long M."/>
            <person name="Low L."/>
            <person name="Lozovsky E."/>
            <person name="Lu J."/>
            <person name="Luo M."/>
            <person name="Machado C.A."/>
            <person name="Makalowski W."/>
            <person name="Marzo M."/>
            <person name="Matsuda M."/>
            <person name="Matzkin L."/>
            <person name="McAllister B."/>
            <person name="McBride C.S."/>
            <person name="McKernan B."/>
            <person name="McKernan K."/>
            <person name="Mendez-Lago M."/>
            <person name="Minx P."/>
            <person name="Mollenhauer M.U."/>
            <person name="Montooth K."/>
            <person name="Mount S.M."/>
            <person name="Mu X."/>
            <person name="Myers E."/>
            <person name="Negre B."/>
            <person name="Newfeld S."/>
            <person name="Nielsen R."/>
            <person name="Noor M.A."/>
            <person name="O'Grady P."/>
            <person name="Pachter L."/>
            <person name="Papaceit M."/>
            <person name="Parisi M.J."/>
            <person name="Parisi M."/>
            <person name="Parts L."/>
            <person name="Pedersen J.S."/>
            <person name="Pesole G."/>
            <person name="Phillippy A.M."/>
            <person name="Ponting C.P."/>
            <person name="Pop M."/>
            <person name="Porcelli D."/>
            <person name="Powell J.R."/>
            <person name="Prohaska S."/>
            <person name="Pruitt K."/>
            <person name="Puig M."/>
            <person name="Quesneville H."/>
            <person name="Ram K.R."/>
            <person name="Rand D."/>
            <person name="Rasmussen M.D."/>
            <person name="Reed L.K."/>
            <person name="Reenan R."/>
            <person name="Reily A."/>
            <person name="Remington K.A."/>
            <person name="Rieger T.T."/>
            <person name="Ritchie M.G."/>
            <person name="Robin C."/>
            <person name="Rogers Y.H."/>
            <person name="Rohde C."/>
            <person name="Rozas J."/>
            <person name="Rubenfield M.J."/>
            <person name="Ruiz A."/>
            <person name="Russo S."/>
            <person name="Salzberg S.L."/>
            <person name="Sanchez-Gracia A."/>
            <person name="Saranga D.J."/>
            <person name="Sato H."/>
            <person name="Schaeffer S.W."/>
            <person name="Schatz M.C."/>
            <person name="Schlenke T."/>
            <person name="Schwartz R."/>
            <person name="Segarra C."/>
            <person name="Singh R.S."/>
            <person name="Sirot L."/>
            <person name="Sirota M."/>
            <person name="Sisneros N.B."/>
            <person name="Smith C.D."/>
            <person name="Smith T.F."/>
            <person name="Spieth J."/>
            <person name="Stage D.E."/>
            <person name="Stark A."/>
            <person name="Stephan W."/>
            <person name="Strausberg R.L."/>
            <person name="Strempel S."/>
            <person name="Sturgill D."/>
            <person name="Sutton G."/>
            <person name="Sutton G.G."/>
            <person name="Tao W."/>
            <person name="Teichmann S."/>
            <person name="Tobari Y.N."/>
            <person name="Tomimura Y."/>
            <person name="Tsolas J.M."/>
            <person name="Valente V.L."/>
            <person name="Venter E."/>
            <person name="Venter J.C."/>
            <person name="Vicario S."/>
            <person name="Vieira F.G."/>
            <person name="Vilella A.J."/>
            <person name="Villasante A."/>
            <person name="Walenz B."/>
            <person name="Wang J."/>
            <person name="Wasserman M."/>
            <person name="Watts T."/>
            <person name="Wilson D."/>
            <person name="Wilson R.K."/>
            <person name="Wing R.A."/>
            <person name="Wolfner M.F."/>
            <person name="Wong A."/>
            <person name="Wong G.K."/>
            <person name="Wu C.I."/>
            <person name="Wu G."/>
            <person name="Yamamoto D."/>
            <person name="Yang H.P."/>
            <person name="Yang S.P."/>
            <person name="Yorke J.A."/>
            <person name="Yoshida K."/>
            <person name="Zdobnov E."/>
            <person name="Zhang P."/>
            <person name="Zhang Y."/>
            <person name="Zimin A.V."/>
            <person name="Baldwin J."/>
            <person name="Abdouelleil A."/>
            <person name="Abdulkadir J."/>
            <person name="Abebe A."/>
            <person name="Abera B."/>
            <person name="Abreu J."/>
            <person name="Acer S.C."/>
            <person name="Aftuck L."/>
            <person name="Alexander A."/>
            <person name="An P."/>
            <person name="Anderson E."/>
            <person name="Anderson S."/>
            <person name="Arachi H."/>
            <person name="Azer M."/>
            <person name="Bachantsang P."/>
            <person name="Barry A."/>
            <person name="Bayul T."/>
            <person name="Berlin A."/>
            <person name="Bessette D."/>
            <person name="Bloom T."/>
            <person name="Blye J."/>
            <person name="Boguslavskiy L."/>
            <person name="Bonnet C."/>
            <person name="Boukhgalter B."/>
            <person name="Bourzgui I."/>
            <person name="Brown A."/>
            <person name="Cahill P."/>
            <person name="Channer S."/>
            <person name="Cheshatsang Y."/>
            <person name="Chuda L."/>
            <person name="Citroen M."/>
            <person name="Collymore A."/>
            <person name="Cooke P."/>
            <person name="Costello M."/>
            <person name="D'Aco K."/>
            <person name="Daza R."/>
            <person name="De Haan G."/>
            <person name="DeGray S."/>
            <person name="DeMaso C."/>
            <person name="Dhargay N."/>
            <person name="Dooley K."/>
            <person name="Dooley E."/>
            <person name="Doricent M."/>
            <person name="Dorje P."/>
            <person name="Dorjee K."/>
            <person name="Dupes A."/>
            <person name="Elong R."/>
            <person name="Falk J."/>
            <person name="Farina A."/>
            <person name="Faro S."/>
            <person name="Ferguson D."/>
            <person name="Fisher S."/>
            <person name="Foley C.D."/>
            <person name="Franke A."/>
            <person name="Friedrich D."/>
            <person name="Gadbois L."/>
            <person name="Gearin G."/>
            <person name="Gearin C.R."/>
            <person name="Giannoukos G."/>
            <person name="Goode T."/>
            <person name="Graham J."/>
            <person name="Grandbois E."/>
            <person name="Grewal S."/>
            <person name="Gyaltsen K."/>
            <person name="Hafez N."/>
            <person name="Hagos B."/>
            <person name="Hall J."/>
            <person name="Henson C."/>
            <person name="Hollinger A."/>
            <person name="Honan T."/>
            <person name="Huard M.D."/>
            <person name="Hughes L."/>
            <person name="Hurhula B."/>
            <person name="Husby M.E."/>
            <person name="Kamat A."/>
            <person name="Kanga B."/>
            <person name="Kashin S."/>
            <person name="Khazanovich D."/>
            <person name="Kisner P."/>
            <person name="Lance K."/>
            <person name="Lara M."/>
            <person name="Lee W."/>
            <person name="Lennon N."/>
            <person name="Letendre F."/>
            <person name="LeVine R."/>
            <person name="Lipovsky A."/>
            <person name="Liu X."/>
            <person name="Liu J."/>
            <person name="Liu S."/>
            <person name="Lokyitsang T."/>
            <person name="Lokyitsang Y."/>
            <person name="Lubonja R."/>
            <person name="Lui A."/>
            <person name="MacDonald P."/>
            <person name="Magnisalis V."/>
            <person name="Maru K."/>
            <person name="Matthews C."/>
            <person name="McCusker W."/>
            <person name="McDonough S."/>
            <person name="Mehta T."/>
            <person name="Meldrim J."/>
            <person name="Meneus L."/>
            <person name="Mihai O."/>
            <person name="Mihalev A."/>
            <person name="Mihova T."/>
            <person name="Mittelman R."/>
            <person name="Mlenga V."/>
            <person name="Montmayeur A."/>
            <person name="Mulrain L."/>
            <person name="Navidi A."/>
            <person name="Naylor J."/>
            <person name="Negash T."/>
            <person name="Nguyen T."/>
            <person name="Nguyen N."/>
            <person name="Nicol R."/>
            <person name="Norbu C."/>
            <person name="Norbu N."/>
            <person name="Novod N."/>
            <person name="O'Neill B."/>
            <person name="Osman S."/>
            <person name="Markiewicz E."/>
            <person name="Oyono O.L."/>
            <person name="Patti C."/>
            <person name="Phunkhang P."/>
            <person name="Pierre F."/>
            <person name="Priest M."/>
            <person name="Raghuraman S."/>
            <person name="Rege F."/>
            <person name="Reyes R."/>
            <person name="Rise C."/>
            <person name="Rogov P."/>
            <person name="Ross K."/>
            <person name="Ryan E."/>
            <person name="Settipalli S."/>
            <person name="Shea T."/>
            <person name="Sherpa N."/>
            <person name="Shi L."/>
            <person name="Shih D."/>
            <person name="Sparrow T."/>
            <person name="Spaulding J."/>
            <person name="Stalker J."/>
            <person name="Stange-Thomann N."/>
            <person name="Stavropoulos S."/>
            <person name="Stone C."/>
            <person name="Strader C."/>
            <person name="Tesfaye S."/>
            <person name="Thomson T."/>
            <person name="Thoulutsang Y."/>
            <person name="Thoulutsang D."/>
            <person name="Topham K."/>
            <person name="Topping I."/>
            <person name="Tsamla T."/>
            <person name="Vassiliev H."/>
            <person name="Vo A."/>
            <person name="Wangchuk T."/>
            <person name="Wangdi T."/>
            <person name="Weiand M."/>
            <person name="Wilkinson J."/>
            <person name="Wilson A."/>
            <person name="Yadav S."/>
            <person name="Young G."/>
            <person name="Yu Q."/>
            <person name="Zembek L."/>
            <person name="Zhong D."/>
            <person name="Zimmer A."/>
            <person name="Zwirko Z."/>
            <person name="Jaffe D.B."/>
            <person name="Alvarez P."/>
            <person name="Brockman W."/>
            <person name="Butler J."/>
            <person name="Chin C."/>
            <person name="Gnerre S."/>
            <person name="Grabherr M."/>
            <person name="Kleber M."/>
            <person name="Mauceli E."/>
            <person name="MacCallum I."/>
        </authorList>
    </citation>
    <scope>NUCLEOTIDE SEQUENCE [LARGE SCALE GENOMIC DNA]</scope>
    <source>
        <strain evidence="3">Tucson 15287-2541.00</strain>
    </source>
</reference>
<feature type="compositionally biased region" description="Low complexity" evidence="1">
    <location>
        <begin position="59"/>
        <end position="76"/>
    </location>
</feature>
<evidence type="ECO:0000313" key="2">
    <source>
        <dbReference type="EMBL" id="EDW04743.1"/>
    </source>
</evidence>
<evidence type="ECO:0000313" key="3">
    <source>
        <dbReference type="Proteomes" id="UP000001070"/>
    </source>
</evidence>
<accession>B4K4B4</accession>
<sequence>MKTTRTNNFDNYAQPAKWRRKRVVLKTETETTRPKPANVTRAQTLDHQFPPTPFPQTPTFPNSSSDQLSSSQRQRT</sequence>
<feature type="region of interest" description="Disordered" evidence="1">
    <location>
        <begin position="24"/>
        <end position="76"/>
    </location>
</feature>
<dbReference type="AlphaFoldDB" id="B4K4B4"/>
<name>B4K4B4_DROGR</name>
<dbReference type="EMBL" id="CH930656">
    <property type="protein sequence ID" value="EDW04743.1"/>
    <property type="molecule type" value="Genomic_DNA"/>
</dbReference>
<dbReference type="Proteomes" id="UP000001070">
    <property type="component" value="Unassembled WGS sequence"/>
</dbReference>